<dbReference type="Gramene" id="KRH70733">
    <property type="protein sequence ID" value="KRH70733"/>
    <property type="gene ID" value="GLYMA_02G107800"/>
</dbReference>
<organism evidence="3">
    <name type="scientific">Glycine max</name>
    <name type="common">Soybean</name>
    <name type="synonym">Glycine hispida</name>
    <dbReference type="NCBI Taxonomy" id="3847"/>
    <lineage>
        <taxon>Eukaryota</taxon>
        <taxon>Viridiplantae</taxon>
        <taxon>Streptophyta</taxon>
        <taxon>Embryophyta</taxon>
        <taxon>Tracheophyta</taxon>
        <taxon>Spermatophyta</taxon>
        <taxon>Magnoliopsida</taxon>
        <taxon>eudicotyledons</taxon>
        <taxon>Gunneridae</taxon>
        <taxon>Pentapetalae</taxon>
        <taxon>rosids</taxon>
        <taxon>fabids</taxon>
        <taxon>Fabales</taxon>
        <taxon>Fabaceae</taxon>
        <taxon>Papilionoideae</taxon>
        <taxon>50 kb inversion clade</taxon>
        <taxon>NPAAA clade</taxon>
        <taxon>indigoferoid/millettioid clade</taxon>
        <taxon>Phaseoleae</taxon>
        <taxon>Glycine</taxon>
        <taxon>Glycine subgen. Soja</taxon>
    </lineage>
</organism>
<feature type="region of interest" description="Disordered" evidence="1">
    <location>
        <begin position="217"/>
        <end position="241"/>
    </location>
</feature>
<proteinExistence type="predicted"/>
<reference evidence="2 3" key="1">
    <citation type="journal article" date="2010" name="Nature">
        <title>Genome sequence of the palaeopolyploid soybean.</title>
        <authorList>
            <person name="Schmutz J."/>
            <person name="Cannon S.B."/>
            <person name="Schlueter J."/>
            <person name="Ma J."/>
            <person name="Mitros T."/>
            <person name="Nelson W."/>
            <person name="Hyten D.L."/>
            <person name="Song Q."/>
            <person name="Thelen J.J."/>
            <person name="Cheng J."/>
            <person name="Xu D."/>
            <person name="Hellsten U."/>
            <person name="May G.D."/>
            <person name="Yu Y."/>
            <person name="Sakurai T."/>
            <person name="Umezawa T."/>
            <person name="Bhattacharyya M.K."/>
            <person name="Sandhu D."/>
            <person name="Valliyodan B."/>
            <person name="Lindquist E."/>
            <person name="Peto M."/>
            <person name="Grant D."/>
            <person name="Shu S."/>
            <person name="Goodstein D."/>
            <person name="Barry K."/>
            <person name="Futrell-Griggs M."/>
            <person name="Abernathy B."/>
            <person name="Du J."/>
            <person name="Tian Z."/>
            <person name="Zhu L."/>
            <person name="Gill N."/>
            <person name="Joshi T."/>
            <person name="Libault M."/>
            <person name="Sethuraman A."/>
            <person name="Zhang X.-C."/>
            <person name="Shinozaki K."/>
            <person name="Nguyen H.T."/>
            <person name="Wing R.A."/>
            <person name="Cregan P."/>
            <person name="Specht J."/>
            <person name="Grimwood J."/>
            <person name="Rokhsar D."/>
            <person name="Stacey G."/>
            <person name="Shoemaker R.C."/>
            <person name="Jackson S.A."/>
        </authorList>
    </citation>
    <scope>NUCLEOTIDE SEQUENCE [LARGE SCALE GENOMIC DNA]</scope>
    <source>
        <strain evidence="3">cv. Williams 82</strain>
        <tissue evidence="2">Callus</tissue>
    </source>
</reference>
<evidence type="ECO:0000313" key="2">
    <source>
        <dbReference type="EMBL" id="KRH70733.1"/>
    </source>
</evidence>
<dbReference type="ExpressionAtlas" id="K7K7L5">
    <property type="expression patterns" value="baseline and differential"/>
</dbReference>
<keyword evidence="4" id="KW-1185">Reference proteome</keyword>
<dbReference type="Proteomes" id="UP000008827">
    <property type="component" value="Chromosome 2"/>
</dbReference>
<dbReference type="RefSeq" id="XP_006574907.1">
    <property type="nucleotide sequence ID" value="XM_006574844.4"/>
</dbReference>
<reference evidence="3" key="2">
    <citation type="submission" date="2018-02" db="UniProtKB">
        <authorList>
            <consortium name="EnsemblPlants"/>
        </authorList>
    </citation>
    <scope>IDENTIFICATION</scope>
    <source>
        <strain evidence="3">Williams 82</strain>
    </source>
</reference>
<dbReference type="AlphaFoldDB" id="K7K7L5"/>
<gene>
    <name evidence="3" type="primary">LOC102660588</name>
    <name evidence="2" type="ORF">GLYMA_02G107800</name>
</gene>
<dbReference type="GeneID" id="102660588"/>
<protein>
    <submittedName>
        <fullName evidence="2 3">Uncharacterized protein</fullName>
    </submittedName>
</protein>
<reference evidence="2" key="3">
    <citation type="submission" date="2018-07" db="EMBL/GenBank/DDBJ databases">
        <title>WGS assembly of Glycine max.</title>
        <authorList>
            <person name="Schmutz J."/>
            <person name="Cannon S."/>
            <person name="Schlueter J."/>
            <person name="Ma J."/>
            <person name="Mitros T."/>
            <person name="Nelson W."/>
            <person name="Hyten D."/>
            <person name="Song Q."/>
            <person name="Thelen J."/>
            <person name="Cheng J."/>
            <person name="Xu D."/>
            <person name="Hellsten U."/>
            <person name="May G."/>
            <person name="Yu Y."/>
            <person name="Sakurai T."/>
            <person name="Umezawa T."/>
            <person name="Bhattacharyya M."/>
            <person name="Sandhu D."/>
            <person name="Valliyodan B."/>
            <person name="Lindquist E."/>
            <person name="Peto M."/>
            <person name="Grant D."/>
            <person name="Shu S."/>
            <person name="Goodstein D."/>
            <person name="Barry K."/>
            <person name="Futrell-Griggs M."/>
            <person name="Abernathy B."/>
            <person name="Du J."/>
            <person name="Tian Z."/>
            <person name="Zhu L."/>
            <person name="Gill N."/>
            <person name="Joshi T."/>
            <person name="Libault M."/>
            <person name="Sethuraman A."/>
            <person name="Zhang X."/>
            <person name="Shinozaki K."/>
            <person name="Nguyen H."/>
            <person name="Wing R."/>
            <person name="Cregan P."/>
            <person name="Specht J."/>
            <person name="Grimwood J."/>
            <person name="Rokhsar D."/>
            <person name="Stacey G."/>
            <person name="Shoemaker R."/>
            <person name="Jackson S."/>
        </authorList>
    </citation>
    <scope>NUCLEOTIDE SEQUENCE</scope>
    <source>
        <tissue evidence="2">Callus</tissue>
    </source>
</reference>
<evidence type="ECO:0000313" key="4">
    <source>
        <dbReference type="Proteomes" id="UP000008827"/>
    </source>
</evidence>
<evidence type="ECO:0000256" key="1">
    <source>
        <dbReference type="SAM" id="MobiDB-lite"/>
    </source>
</evidence>
<dbReference type="OrthoDB" id="1393393at2759"/>
<dbReference type="EnsemblPlants" id="KRH70733">
    <property type="protein sequence ID" value="KRH70733"/>
    <property type="gene ID" value="GLYMA_02G107800"/>
</dbReference>
<evidence type="ECO:0000313" key="3">
    <source>
        <dbReference type="EnsemblPlants" id="KRH70733"/>
    </source>
</evidence>
<sequence>MTMIKNEQLKHGQQEKWFNNFHENLDLNVTAQELEQQPDFRWELLENRYSQYSELSGKIEKHRDSISLEAQQQGNQIPQTKISEACVNDLLILAQSAEIVAQSEDSVAGEHTNNQKNKDLQSDLIDQMSQEHASNINVDVTRTRLTQIRKQARCKYLILDQERDDNSRCKHSQGKTIRLNQIKHQARCKSKNDLAPQMISRAENEQPKGRILRLSQMKHRARSKGNSTVKDGTEKHMDQSLPCNRFKDNKQVLAGQVVKKNIFPVDSSPSVEDVPAHNFRGAIQSSVVRRDIENLKEHQRIARRLRAFKTKKLRQQFRRECKRSVSSAGLHAMGTSLTGLKANSEAQKEFVPVKRLRLSQLRREARLGNPFPAMQGLPGN</sequence>
<dbReference type="EMBL" id="CM000835">
    <property type="protein sequence ID" value="KRH70733.1"/>
    <property type="molecule type" value="Genomic_DNA"/>
</dbReference>
<accession>K7K7L5</accession>
<name>K7K7L5_SOYBN</name>